<dbReference type="InterPro" id="IPR029057">
    <property type="entry name" value="PRTase-like"/>
</dbReference>
<dbReference type="InterPro" id="IPR051910">
    <property type="entry name" value="ComF/GntX_DNA_util-trans"/>
</dbReference>
<accession>A0A1V0B0K0</accession>
<organism evidence="3 4">
    <name type="scientific">Halopseudomonas phragmitis</name>
    <dbReference type="NCBI Taxonomy" id="1931241"/>
    <lineage>
        <taxon>Bacteria</taxon>
        <taxon>Pseudomonadati</taxon>
        <taxon>Pseudomonadota</taxon>
        <taxon>Gammaproteobacteria</taxon>
        <taxon>Pseudomonadales</taxon>
        <taxon>Pseudomonadaceae</taxon>
        <taxon>Halopseudomonas</taxon>
    </lineage>
</organism>
<dbReference type="KEGG" id="ppha:BVH74_01175"/>
<dbReference type="PANTHER" id="PTHR47505:SF1">
    <property type="entry name" value="DNA UTILIZATION PROTEIN YHGH"/>
    <property type="match status" value="1"/>
</dbReference>
<dbReference type="InterPro" id="IPR044005">
    <property type="entry name" value="DZR_2"/>
</dbReference>
<proteinExistence type="inferred from homology"/>
<dbReference type="EMBL" id="CP020100">
    <property type="protein sequence ID" value="AQZ93459.1"/>
    <property type="molecule type" value="Genomic_DNA"/>
</dbReference>
<dbReference type="AlphaFoldDB" id="A0A1V0B0K0"/>
<evidence type="ECO:0000256" key="1">
    <source>
        <dbReference type="ARBA" id="ARBA00008007"/>
    </source>
</evidence>
<dbReference type="PANTHER" id="PTHR47505">
    <property type="entry name" value="DNA UTILIZATION PROTEIN YHGH"/>
    <property type="match status" value="1"/>
</dbReference>
<feature type="domain" description="Double zinc ribbon" evidence="2">
    <location>
        <begin position="11"/>
        <end position="63"/>
    </location>
</feature>
<reference evidence="3 4" key="1">
    <citation type="submission" date="2017-03" db="EMBL/GenBank/DDBJ databases">
        <title>Complete genome sequence of the novel DNRA strain Pseudomonas sp. S-6-2 isolated from Chinese polluted river sediment. Journal of Biotechnology.</title>
        <authorList>
            <person name="Li J."/>
            <person name="Xiang F."/>
            <person name="Wang L."/>
            <person name="Xi L."/>
            <person name="Liu J."/>
        </authorList>
    </citation>
    <scope>NUCLEOTIDE SEQUENCE [LARGE SCALE GENOMIC DNA]</scope>
    <source>
        <strain evidence="3 4">S-6-2</strain>
    </source>
</reference>
<dbReference type="InterPro" id="IPR000836">
    <property type="entry name" value="PRTase_dom"/>
</dbReference>
<gene>
    <name evidence="3" type="ORF">BVH74_01175</name>
</gene>
<dbReference type="STRING" id="1931241.BVH74_01175"/>
<name>A0A1V0B0K0_9GAMM</name>
<evidence type="ECO:0000313" key="3">
    <source>
        <dbReference type="EMBL" id="AQZ93459.1"/>
    </source>
</evidence>
<dbReference type="SUPFAM" id="SSF53271">
    <property type="entry name" value="PRTase-like"/>
    <property type="match status" value="1"/>
</dbReference>
<dbReference type="RefSeq" id="WP_080048317.1">
    <property type="nucleotide sequence ID" value="NZ_CP020100.1"/>
</dbReference>
<protein>
    <recommendedName>
        <fullName evidence="2">Double zinc ribbon domain-containing protein</fullName>
    </recommendedName>
</protein>
<comment type="similarity">
    <text evidence="1">Belongs to the ComF/GntX family.</text>
</comment>
<evidence type="ECO:0000313" key="4">
    <source>
        <dbReference type="Proteomes" id="UP000243488"/>
    </source>
</evidence>
<dbReference type="CDD" id="cd06223">
    <property type="entry name" value="PRTases_typeI"/>
    <property type="match status" value="1"/>
</dbReference>
<evidence type="ECO:0000259" key="2">
    <source>
        <dbReference type="Pfam" id="PF18912"/>
    </source>
</evidence>
<dbReference type="Pfam" id="PF18912">
    <property type="entry name" value="DZR_2"/>
    <property type="match status" value="1"/>
</dbReference>
<dbReference type="Proteomes" id="UP000243488">
    <property type="component" value="Chromosome"/>
</dbReference>
<dbReference type="Gene3D" id="3.40.50.2020">
    <property type="match status" value="1"/>
</dbReference>
<sequence length="237" mass="26314">MIKHKVYQWLLFNQSHCLLCLGSQPNAAGLCESCLAELPWQGPQCRQCALPLSSAEQLCGKCQQSPPAFAQVVAPLLYQFPLDSLIPAFKHHGQLAYGRMLARLLSDAVQHHYQERQLAWPDLLLPMPLHPKRQARRGFNQAFELARPIARSLKLKLDSNNLIRQRPTPAQQGLNADERRRNLAGAFHCRHPERLAGLHLALIDDVLTTGSSAQEASRTLLAAGAASVSVWCVARTP</sequence>
<keyword evidence="4" id="KW-1185">Reference proteome</keyword>